<evidence type="ECO:0000313" key="8">
    <source>
        <dbReference type="EMBL" id="HIW78009.1"/>
    </source>
</evidence>
<dbReference type="AlphaFoldDB" id="A0A9D1QZA3"/>
<accession>A0A9D1QZA3</accession>
<evidence type="ECO:0000313" key="9">
    <source>
        <dbReference type="Proteomes" id="UP000824264"/>
    </source>
</evidence>
<sequence length="164" mass="18358">MSKNRPHARRAARSRAFQVLYSLQFSPSTTLGDVRSAFLDMPDPTDADMDENAETRQEKLYGFAWELVEGVWTHVRTLDGVIERFSQNWRVDRLGKIELTLLRLAVFEMLYRDDVPPKVAINEALELSTRFGDAKAKSFINGILDAAIKAQEAGTLAVAGKADA</sequence>
<keyword evidence="4 6" id="KW-0805">Transcription regulation</keyword>
<dbReference type="InterPro" id="IPR035926">
    <property type="entry name" value="NusB-like_sf"/>
</dbReference>
<reference evidence="8" key="2">
    <citation type="submission" date="2021-04" db="EMBL/GenBank/DDBJ databases">
        <authorList>
            <person name="Gilroy R."/>
        </authorList>
    </citation>
    <scope>NUCLEOTIDE SEQUENCE</scope>
    <source>
        <strain evidence="8">ChiSxjej5B17-1746</strain>
    </source>
</reference>
<evidence type="ECO:0000259" key="7">
    <source>
        <dbReference type="Pfam" id="PF01029"/>
    </source>
</evidence>
<feature type="domain" description="NusB/RsmB/TIM44" evidence="7">
    <location>
        <begin position="11"/>
        <end position="148"/>
    </location>
</feature>
<name>A0A9D1QZA3_9BACT</name>
<comment type="function">
    <text evidence="6">Involved in transcription antitermination. Required for transcription of ribosomal RNA (rRNA) genes. Binds specifically to the boxA antiterminator sequence of the ribosomal RNA (rrn) operons.</text>
</comment>
<dbReference type="GO" id="GO:0003723">
    <property type="term" value="F:RNA binding"/>
    <property type="evidence" value="ECO:0007669"/>
    <property type="project" value="UniProtKB-UniRule"/>
</dbReference>
<dbReference type="Gene3D" id="1.10.940.10">
    <property type="entry name" value="NusB-like"/>
    <property type="match status" value="1"/>
</dbReference>
<keyword evidence="3 6" id="KW-0694">RNA-binding</keyword>
<dbReference type="HAMAP" id="MF_00073">
    <property type="entry name" value="NusB"/>
    <property type="match status" value="1"/>
</dbReference>
<dbReference type="GO" id="GO:0005829">
    <property type="term" value="C:cytosol"/>
    <property type="evidence" value="ECO:0007669"/>
    <property type="project" value="TreeGrafter"/>
</dbReference>
<dbReference type="GO" id="GO:0031564">
    <property type="term" value="P:transcription antitermination"/>
    <property type="evidence" value="ECO:0007669"/>
    <property type="project" value="UniProtKB-KW"/>
</dbReference>
<keyword evidence="2 6" id="KW-0889">Transcription antitermination</keyword>
<evidence type="ECO:0000256" key="5">
    <source>
        <dbReference type="ARBA" id="ARBA00023163"/>
    </source>
</evidence>
<evidence type="ECO:0000256" key="1">
    <source>
        <dbReference type="ARBA" id="ARBA00005952"/>
    </source>
</evidence>
<comment type="caution">
    <text evidence="8">The sequence shown here is derived from an EMBL/GenBank/DDBJ whole genome shotgun (WGS) entry which is preliminary data.</text>
</comment>
<gene>
    <name evidence="6 8" type="primary">nusB</name>
    <name evidence="8" type="ORF">H9874_02535</name>
</gene>
<dbReference type="InterPro" id="IPR006027">
    <property type="entry name" value="NusB_RsmB_TIM44"/>
</dbReference>
<dbReference type="Pfam" id="PF01029">
    <property type="entry name" value="NusB"/>
    <property type="match status" value="1"/>
</dbReference>
<dbReference type="SUPFAM" id="SSF48013">
    <property type="entry name" value="NusB-like"/>
    <property type="match status" value="1"/>
</dbReference>
<reference evidence="8" key="1">
    <citation type="journal article" date="2021" name="PeerJ">
        <title>Extensive microbial diversity within the chicken gut microbiome revealed by metagenomics and culture.</title>
        <authorList>
            <person name="Gilroy R."/>
            <person name="Ravi A."/>
            <person name="Getino M."/>
            <person name="Pursley I."/>
            <person name="Horton D.L."/>
            <person name="Alikhan N.F."/>
            <person name="Baker D."/>
            <person name="Gharbi K."/>
            <person name="Hall N."/>
            <person name="Watson M."/>
            <person name="Adriaenssens E.M."/>
            <person name="Foster-Nyarko E."/>
            <person name="Jarju S."/>
            <person name="Secka A."/>
            <person name="Antonio M."/>
            <person name="Oren A."/>
            <person name="Chaudhuri R.R."/>
            <person name="La Ragione R."/>
            <person name="Hildebrand F."/>
            <person name="Pallen M.J."/>
        </authorList>
    </citation>
    <scope>NUCLEOTIDE SEQUENCE</scope>
    <source>
        <strain evidence="8">ChiSxjej5B17-1746</strain>
    </source>
</reference>
<evidence type="ECO:0000256" key="4">
    <source>
        <dbReference type="ARBA" id="ARBA00023015"/>
    </source>
</evidence>
<dbReference type="GO" id="GO:0006353">
    <property type="term" value="P:DNA-templated transcription termination"/>
    <property type="evidence" value="ECO:0007669"/>
    <property type="project" value="UniProtKB-UniRule"/>
</dbReference>
<protein>
    <recommendedName>
        <fullName evidence="6">Transcription antitermination protein NusB</fullName>
    </recommendedName>
    <alternativeName>
        <fullName evidence="6">Antitermination factor NusB</fullName>
    </alternativeName>
</protein>
<dbReference type="PANTHER" id="PTHR11078:SF3">
    <property type="entry name" value="ANTITERMINATION NUSB DOMAIN-CONTAINING PROTEIN"/>
    <property type="match status" value="1"/>
</dbReference>
<evidence type="ECO:0000256" key="3">
    <source>
        <dbReference type="ARBA" id="ARBA00022884"/>
    </source>
</evidence>
<proteinExistence type="inferred from homology"/>
<dbReference type="InterPro" id="IPR011605">
    <property type="entry name" value="NusB_fam"/>
</dbReference>
<dbReference type="PANTHER" id="PTHR11078">
    <property type="entry name" value="N UTILIZATION SUBSTANCE PROTEIN B-RELATED"/>
    <property type="match status" value="1"/>
</dbReference>
<comment type="similarity">
    <text evidence="1 6">Belongs to the NusB family.</text>
</comment>
<evidence type="ECO:0000256" key="2">
    <source>
        <dbReference type="ARBA" id="ARBA00022814"/>
    </source>
</evidence>
<evidence type="ECO:0000256" key="6">
    <source>
        <dbReference type="HAMAP-Rule" id="MF_00073"/>
    </source>
</evidence>
<dbReference type="EMBL" id="DXGI01000094">
    <property type="protein sequence ID" value="HIW78009.1"/>
    <property type="molecule type" value="Genomic_DNA"/>
</dbReference>
<dbReference type="NCBIfam" id="TIGR01951">
    <property type="entry name" value="nusB"/>
    <property type="match status" value="1"/>
</dbReference>
<organism evidence="8 9">
    <name type="scientific">Candidatus Bilophila faecipullorum</name>
    <dbReference type="NCBI Taxonomy" id="2838482"/>
    <lineage>
        <taxon>Bacteria</taxon>
        <taxon>Pseudomonadati</taxon>
        <taxon>Thermodesulfobacteriota</taxon>
        <taxon>Desulfovibrionia</taxon>
        <taxon>Desulfovibrionales</taxon>
        <taxon>Desulfovibrionaceae</taxon>
        <taxon>Bilophila</taxon>
    </lineage>
</organism>
<dbReference type="Proteomes" id="UP000824264">
    <property type="component" value="Unassembled WGS sequence"/>
</dbReference>
<keyword evidence="5 6" id="KW-0804">Transcription</keyword>